<proteinExistence type="predicted"/>
<dbReference type="InParanoid" id="A0A059BSM9"/>
<organism evidence="1">
    <name type="scientific">Eucalyptus grandis</name>
    <name type="common">Flooded gum</name>
    <dbReference type="NCBI Taxonomy" id="71139"/>
    <lineage>
        <taxon>Eukaryota</taxon>
        <taxon>Viridiplantae</taxon>
        <taxon>Streptophyta</taxon>
        <taxon>Embryophyta</taxon>
        <taxon>Tracheophyta</taxon>
        <taxon>Spermatophyta</taxon>
        <taxon>Magnoliopsida</taxon>
        <taxon>eudicotyledons</taxon>
        <taxon>Gunneridae</taxon>
        <taxon>Pentapetalae</taxon>
        <taxon>rosids</taxon>
        <taxon>malvids</taxon>
        <taxon>Myrtales</taxon>
        <taxon>Myrtaceae</taxon>
        <taxon>Myrtoideae</taxon>
        <taxon>Eucalypteae</taxon>
        <taxon>Eucalyptus</taxon>
    </lineage>
</organism>
<dbReference type="EMBL" id="KK198758">
    <property type="protein sequence ID" value="KCW69278.1"/>
    <property type="molecule type" value="Genomic_DNA"/>
</dbReference>
<accession>A0A059BSM9</accession>
<dbReference type="Gramene" id="KCW69278">
    <property type="protein sequence ID" value="KCW69278"/>
    <property type="gene ID" value="EUGRSUZ_F02774"/>
</dbReference>
<reference evidence="1" key="1">
    <citation type="submission" date="2013-07" db="EMBL/GenBank/DDBJ databases">
        <title>The genome of Eucalyptus grandis.</title>
        <authorList>
            <person name="Schmutz J."/>
            <person name="Hayes R."/>
            <person name="Myburg A."/>
            <person name="Tuskan G."/>
            <person name="Grattapaglia D."/>
            <person name="Rokhsar D.S."/>
        </authorList>
    </citation>
    <scope>NUCLEOTIDE SEQUENCE</scope>
    <source>
        <tissue evidence="1">Leaf extractions</tissue>
    </source>
</reference>
<dbReference type="AlphaFoldDB" id="A0A059BSM9"/>
<gene>
    <name evidence="1" type="ORF">EUGRSUZ_F02774</name>
</gene>
<name>A0A059BSM9_EUCGR</name>
<sequence>MRVLLFPTRARSGMDWWRETFLYPVISRVPIVQPRISHLIPYLIGQPGQSLPTQVSLFPTRAEESPQSYS</sequence>
<protein>
    <submittedName>
        <fullName evidence="1">Uncharacterized protein</fullName>
    </submittedName>
</protein>
<evidence type="ECO:0000313" key="1">
    <source>
        <dbReference type="EMBL" id="KCW69278.1"/>
    </source>
</evidence>